<dbReference type="RefSeq" id="WP_324667615.1">
    <property type="nucleotide sequence ID" value="NZ_CP141614.1"/>
</dbReference>
<reference evidence="12" key="1">
    <citation type="submission" date="2023-12" db="EMBL/GenBank/DDBJ databases">
        <title>Novel isolates from deep terrestrial aquifers shed light on the physiology and ecology of the class Limnochordia.</title>
        <authorList>
            <person name="Karnachuk O.V."/>
            <person name="Lukina A.P."/>
            <person name="Avakyan M.R."/>
            <person name="Kadnikov V."/>
            <person name="Begmatov S."/>
            <person name="Beletsky A.V."/>
            <person name="Mardanov A.V."/>
            <person name="Ravin N.V."/>
        </authorList>
    </citation>
    <scope>NUCLEOTIDE SEQUENCE [LARGE SCALE GENOMIC DNA]</scope>
    <source>
        <strain evidence="12">LN</strain>
    </source>
</reference>
<comment type="catalytic activity">
    <reaction evidence="1 10">
        <text>a fatty acyl-[ACP] + phosphate = an acyl phosphate + holo-[ACP]</text>
        <dbReference type="Rhea" id="RHEA:42292"/>
        <dbReference type="Rhea" id="RHEA-COMP:9685"/>
        <dbReference type="Rhea" id="RHEA-COMP:14125"/>
        <dbReference type="ChEBI" id="CHEBI:43474"/>
        <dbReference type="ChEBI" id="CHEBI:59918"/>
        <dbReference type="ChEBI" id="CHEBI:64479"/>
        <dbReference type="ChEBI" id="CHEBI:138651"/>
        <dbReference type="EC" id="2.3.1.274"/>
    </reaction>
</comment>
<evidence type="ECO:0000256" key="4">
    <source>
        <dbReference type="ARBA" id="ARBA00022679"/>
    </source>
</evidence>
<dbReference type="GO" id="GO:0043811">
    <property type="term" value="F:phosphate:acyl-[acyl carrier protein] acyltransferase activity"/>
    <property type="evidence" value="ECO:0007669"/>
    <property type="project" value="UniProtKB-EC"/>
</dbReference>
<keyword evidence="3 10" id="KW-0444">Lipid biosynthesis</keyword>
<dbReference type="InterPro" id="IPR012281">
    <property type="entry name" value="Phospholipid_synth_PlsX-like"/>
</dbReference>
<evidence type="ECO:0000256" key="7">
    <source>
        <dbReference type="ARBA" id="ARBA00023264"/>
    </source>
</evidence>
<name>A0ABZ1BLF4_9FIRM</name>
<evidence type="ECO:0000256" key="10">
    <source>
        <dbReference type="HAMAP-Rule" id="MF_00019"/>
    </source>
</evidence>
<keyword evidence="5 10" id="KW-0443">Lipid metabolism</keyword>
<dbReference type="PANTHER" id="PTHR30100">
    <property type="entry name" value="FATTY ACID/PHOSPHOLIPID SYNTHESIS PROTEIN PLSX"/>
    <property type="match status" value="1"/>
</dbReference>
<dbReference type="Proteomes" id="UP001333102">
    <property type="component" value="Chromosome"/>
</dbReference>
<keyword evidence="11" id="KW-0012">Acyltransferase</keyword>
<dbReference type="EC" id="2.3.1.274" evidence="8 10"/>
<evidence type="ECO:0000256" key="1">
    <source>
        <dbReference type="ARBA" id="ARBA00001232"/>
    </source>
</evidence>
<dbReference type="NCBIfam" id="TIGR00182">
    <property type="entry name" value="plsX"/>
    <property type="match status" value="1"/>
</dbReference>
<keyword evidence="12" id="KW-1185">Reference proteome</keyword>
<evidence type="ECO:0000313" key="12">
    <source>
        <dbReference type="Proteomes" id="UP001333102"/>
    </source>
</evidence>
<keyword evidence="6 10" id="KW-0594">Phospholipid biosynthesis</keyword>
<dbReference type="PANTHER" id="PTHR30100:SF1">
    <property type="entry name" value="PHOSPHATE ACYLTRANSFERASE"/>
    <property type="match status" value="1"/>
</dbReference>
<keyword evidence="7 10" id="KW-1208">Phospholipid metabolism</keyword>
<dbReference type="SUPFAM" id="SSF53659">
    <property type="entry name" value="Isocitrate/Isopropylmalate dehydrogenase-like"/>
    <property type="match status" value="1"/>
</dbReference>
<evidence type="ECO:0000256" key="6">
    <source>
        <dbReference type="ARBA" id="ARBA00023209"/>
    </source>
</evidence>
<dbReference type="InterPro" id="IPR003664">
    <property type="entry name" value="FA_synthesis"/>
</dbReference>
<keyword evidence="2 10" id="KW-0963">Cytoplasm</keyword>
<protein>
    <recommendedName>
        <fullName evidence="8 10">Phosphate acyltransferase</fullName>
        <ecNumber evidence="8 10">2.3.1.274</ecNumber>
    </recommendedName>
    <alternativeName>
        <fullName evidence="10">Acyl-ACP phosphotransacylase</fullName>
    </alternativeName>
    <alternativeName>
        <fullName evidence="10">Acyl-[acyl-carrier-protein]--phosphate acyltransferase</fullName>
    </alternativeName>
    <alternativeName>
        <fullName evidence="10">Phosphate-acyl-ACP acyltransferase</fullName>
    </alternativeName>
</protein>
<evidence type="ECO:0000256" key="9">
    <source>
        <dbReference type="ARBA" id="ARBA00046608"/>
    </source>
</evidence>
<dbReference type="HAMAP" id="MF_00019">
    <property type="entry name" value="PlsX"/>
    <property type="match status" value="1"/>
</dbReference>
<sequence length="345" mass="35307">MAIAVDLLGGDHAPEAPLRGALDARSGMAVPLLLVGPRDPVRSLLDATPGEASGGAPVQFVEASDRIGMEEHPVEAVRKKRDASLVVAARLLKEGRASALVSAGNTGAVLAASLLHVGRLPGVERPALAVVLPLFEGPVVLIDAGANVDCPPSHLLQFGVLGRAFARVLLGIQQPRVGLLNIGEEPSKGNEAAQQAHGLMAGRIDGFVGNVEGKDVFAGACDVVVCDGFVGNVLLKSMEGFASSLLGAIRQAALQTVRGRLGGLLLKPALGGLRDRLDYRTYGGAFLVGVRGVVVVAHGRSDARAMSNAVRMAARGVQDGLVAALEAAVAGLSKGERADGIGQRP</sequence>
<proteinExistence type="inferred from homology"/>
<keyword evidence="4 10" id="KW-0808">Transferase</keyword>
<dbReference type="Pfam" id="PF02504">
    <property type="entry name" value="FA_synthesis"/>
    <property type="match status" value="1"/>
</dbReference>
<evidence type="ECO:0000256" key="2">
    <source>
        <dbReference type="ARBA" id="ARBA00022490"/>
    </source>
</evidence>
<evidence type="ECO:0000256" key="3">
    <source>
        <dbReference type="ARBA" id="ARBA00022516"/>
    </source>
</evidence>
<accession>A0ABZ1BLF4</accession>
<evidence type="ECO:0000256" key="8">
    <source>
        <dbReference type="ARBA" id="ARBA00024069"/>
    </source>
</evidence>
<evidence type="ECO:0000256" key="5">
    <source>
        <dbReference type="ARBA" id="ARBA00023098"/>
    </source>
</evidence>
<gene>
    <name evidence="10 11" type="primary">plsX</name>
    <name evidence="11" type="ORF">VLY81_07875</name>
</gene>
<dbReference type="Gene3D" id="3.40.718.10">
    <property type="entry name" value="Isopropylmalate Dehydrogenase"/>
    <property type="match status" value="1"/>
</dbReference>
<organism evidence="11 12">
    <name type="scientific">Geochorda subterranea</name>
    <dbReference type="NCBI Taxonomy" id="3109564"/>
    <lineage>
        <taxon>Bacteria</taxon>
        <taxon>Bacillati</taxon>
        <taxon>Bacillota</taxon>
        <taxon>Limnochordia</taxon>
        <taxon>Limnochordales</taxon>
        <taxon>Geochordaceae</taxon>
        <taxon>Geochorda</taxon>
    </lineage>
</organism>
<comment type="function">
    <text evidence="10">Catalyzes the reversible formation of acyl-phosphate (acyl-PO(4)) from acyl-[acyl-carrier-protein] (acyl-ACP). This enzyme utilizes acyl-ACP as fatty acyl donor, but not acyl-CoA.</text>
</comment>
<comment type="subunit">
    <text evidence="9 10">Homodimer. Probably interacts with PlsY.</text>
</comment>
<evidence type="ECO:0000313" key="11">
    <source>
        <dbReference type="EMBL" id="WRP13370.1"/>
    </source>
</evidence>
<comment type="pathway">
    <text evidence="10">Lipid metabolism; phospholipid metabolism.</text>
</comment>
<dbReference type="EMBL" id="CP141614">
    <property type="protein sequence ID" value="WRP13370.1"/>
    <property type="molecule type" value="Genomic_DNA"/>
</dbReference>
<dbReference type="PIRSF" id="PIRSF002465">
    <property type="entry name" value="Phsphlp_syn_PlsX"/>
    <property type="match status" value="1"/>
</dbReference>
<comment type="similarity">
    <text evidence="10">Belongs to the PlsX family.</text>
</comment>
<comment type="subcellular location">
    <subcellularLocation>
        <location evidence="10">Cytoplasm</location>
    </subcellularLocation>
    <text evidence="10">Associated with the membrane possibly through PlsY.</text>
</comment>